<proteinExistence type="predicted"/>
<evidence type="ECO:0000313" key="2">
    <source>
        <dbReference type="EMBL" id="WGI36480.1"/>
    </source>
</evidence>
<gene>
    <name evidence="2" type="ORF">QEG99_03375</name>
</gene>
<protein>
    <recommendedName>
        <fullName evidence="4">Tape measure protein</fullName>
    </recommendedName>
</protein>
<dbReference type="Proteomes" id="UP001179842">
    <property type="component" value="Chromosome"/>
</dbReference>
<dbReference type="EMBL" id="CP122979">
    <property type="protein sequence ID" value="WGI36480.1"/>
    <property type="molecule type" value="Genomic_DNA"/>
</dbReference>
<keyword evidence="1" id="KW-1133">Transmembrane helix</keyword>
<feature type="transmembrane region" description="Helical" evidence="1">
    <location>
        <begin position="236"/>
        <end position="261"/>
    </location>
</feature>
<keyword evidence="3" id="KW-1185">Reference proteome</keyword>
<organism evidence="2 3">
    <name type="scientific">Mesomycoplasma lagogenitalium</name>
    <dbReference type="NCBI Taxonomy" id="171286"/>
    <lineage>
        <taxon>Bacteria</taxon>
        <taxon>Bacillati</taxon>
        <taxon>Mycoplasmatota</taxon>
        <taxon>Mycoplasmoidales</taxon>
        <taxon>Metamycoplasmataceae</taxon>
        <taxon>Mesomycoplasma</taxon>
    </lineage>
</organism>
<keyword evidence="1" id="KW-0472">Membrane</keyword>
<sequence>MAAGKVAIKIGIEKAKNFSSQTDKIRREFFFIWKDLKSSLSVGKLSSLLFQGMNDAIEEYKVKARQAANLTELGFNSSVMENLQDMADKFEQIGYNAEQATDIFTQFLATGKATTLQGIGIYLDSNTKSILTNASAQERLNWIMKNGNHLLKSQSDAMPENIKAMIQMKKASDDVKKALGSSFSNTLTSIINLFGGVNNAMKMAIVAFTAYKMAMIVGNVMIGISKAIAVGTVFSAPVAIGMGAAALAALGVMGAMAGIAYNSIGSESSTAQTSNSPTVTNVIQLEVTEDRFGKEIIEKNGNNNGRV</sequence>
<reference evidence="2" key="1">
    <citation type="submission" date="2023-04" db="EMBL/GenBank/DDBJ databases">
        <title>Completed genome of Mycoplasma lagogenitalium type strain 12MS.</title>
        <authorList>
            <person name="Spergser J."/>
        </authorList>
    </citation>
    <scope>NUCLEOTIDE SEQUENCE</scope>
    <source>
        <strain evidence="2">12MS</strain>
    </source>
</reference>
<feature type="transmembrane region" description="Helical" evidence="1">
    <location>
        <begin position="203"/>
        <end position="224"/>
    </location>
</feature>
<dbReference type="RefSeq" id="WP_280101781.1">
    <property type="nucleotide sequence ID" value="NZ_CP122979.1"/>
</dbReference>
<evidence type="ECO:0000313" key="3">
    <source>
        <dbReference type="Proteomes" id="UP001179842"/>
    </source>
</evidence>
<name>A0ABY8LUT3_9BACT</name>
<accession>A0ABY8LUT3</accession>
<keyword evidence="1" id="KW-0812">Transmembrane</keyword>
<evidence type="ECO:0008006" key="4">
    <source>
        <dbReference type="Google" id="ProtNLM"/>
    </source>
</evidence>
<evidence type="ECO:0000256" key="1">
    <source>
        <dbReference type="SAM" id="Phobius"/>
    </source>
</evidence>